<dbReference type="EMBL" id="JACVXA010000020">
    <property type="protein sequence ID" value="MBE3638240.1"/>
    <property type="molecule type" value="Genomic_DNA"/>
</dbReference>
<dbReference type="PANTHER" id="PTHR12992">
    <property type="entry name" value="NUDIX HYDROLASE"/>
    <property type="match status" value="1"/>
</dbReference>
<gene>
    <name evidence="9" type="ORF">ICN82_08520</name>
</gene>
<dbReference type="PANTHER" id="PTHR12992:SF11">
    <property type="entry name" value="MITOCHONDRIAL COENZYME A DIPHOSPHATASE NUDT8"/>
    <property type="match status" value="1"/>
</dbReference>
<keyword evidence="5" id="KW-0378">Hydrolase</keyword>
<dbReference type="NCBIfam" id="NF007980">
    <property type="entry name" value="PRK10707.1"/>
    <property type="match status" value="1"/>
</dbReference>
<evidence type="ECO:0000256" key="3">
    <source>
        <dbReference type="ARBA" id="ARBA00006506"/>
    </source>
</evidence>
<dbReference type="GO" id="GO:0010945">
    <property type="term" value="F:coenzyme A diphosphatase activity"/>
    <property type="evidence" value="ECO:0007669"/>
    <property type="project" value="InterPro"/>
</dbReference>
<dbReference type="AlphaFoldDB" id="A0A8J6Z8B6"/>
<accession>A0A8J6Z8B6</accession>
<dbReference type="CDD" id="cd03426">
    <property type="entry name" value="NUDIX_CoAse_Nudt7"/>
    <property type="match status" value="1"/>
</dbReference>
<dbReference type="InterPro" id="IPR045121">
    <property type="entry name" value="CoAse"/>
</dbReference>
<keyword evidence="6" id="KW-0460">Magnesium</keyword>
<comment type="caution">
    <text evidence="9">The sequence shown here is derived from an EMBL/GenBank/DDBJ whole genome shotgun (WGS) entry which is preliminary data.</text>
</comment>
<dbReference type="InterPro" id="IPR015797">
    <property type="entry name" value="NUDIX_hydrolase-like_dom_sf"/>
</dbReference>
<dbReference type="Pfam" id="PF00293">
    <property type="entry name" value="NUDIX"/>
    <property type="match status" value="1"/>
</dbReference>
<evidence type="ECO:0000259" key="8">
    <source>
        <dbReference type="PROSITE" id="PS51462"/>
    </source>
</evidence>
<comment type="similarity">
    <text evidence="3">Belongs to the Nudix hydrolase family. PCD1 subfamily.</text>
</comment>
<dbReference type="GO" id="GO:0000287">
    <property type="term" value="F:magnesium ion binding"/>
    <property type="evidence" value="ECO:0007669"/>
    <property type="project" value="InterPro"/>
</dbReference>
<evidence type="ECO:0000256" key="7">
    <source>
        <dbReference type="ARBA" id="ARBA00023211"/>
    </source>
</evidence>
<comment type="cofactor">
    <cofactor evidence="1">
        <name>Mn(2+)</name>
        <dbReference type="ChEBI" id="CHEBI:29035"/>
    </cofactor>
</comment>
<keyword evidence="7" id="KW-0464">Manganese</keyword>
<dbReference type="InterPro" id="IPR000086">
    <property type="entry name" value="NUDIX_hydrolase_dom"/>
</dbReference>
<dbReference type="Gene3D" id="3.90.79.10">
    <property type="entry name" value="Nucleoside Triphosphate Pyrophosphohydrolase"/>
    <property type="match status" value="1"/>
</dbReference>
<dbReference type="GO" id="GO:0009132">
    <property type="term" value="P:nucleoside diphosphate metabolic process"/>
    <property type="evidence" value="ECO:0007669"/>
    <property type="project" value="InterPro"/>
</dbReference>
<feature type="domain" description="Nudix hydrolase" evidence="8">
    <location>
        <begin position="36"/>
        <end position="169"/>
    </location>
</feature>
<evidence type="ECO:0000256" key="1">
    <source>
        <dbReference type="ARBA" id="ARBA00001936"/>
    </source>
</evidence>
<dbReference type="SUPFAM" id="SSF55811">
    <property type="entry name" value="Nudix"/>
    <property type="match status" value="1"/>
</dbReference>
<sequence length="202" mass="21536">MAETGLPLVAAALRQGEGASSDFDLTPGAGQPAGRRLRPAAVLVALLPGPAGLEVLLTKRSSKLRHHPGQIAFPGGRLDPGDGGSPEAAALREAQEEVGLDPALVRVLGRLPPHETVTSFHVTPVVAELAARFEPVAEAGEVEEVFTVPLDFLADPANFRVEGRRWQGTRRHYYAVPWGPYYIWGATARILKGLADRVAACR</sequence>
<dbReference type="Proteomes" id="UP000609121">
    <property type="component" value="Unassembled WGS sequence"/>
</dbReference>
<dbReference type="RefSeq" id="WP_193181671.1">
    <property type="nucleotide sequence ID" value="NZ_JACVXA010000020.1"/>
</dbReference>
<evidence type="ECO:0000256" key="4">
    <source>
        <dbReference type="ARBA" id="ARBA00022723"/>
    </source>
</evidence>
<keyword evidence="4" id="KW-0479">Metal-binding</keyword>
<dbReference type="PROSITE" id="PS01293">
    <property type="entry name" value="NUDIX_COA"/>
    <property type="match status" value="1"/>
</dbReference>
<proteinExistence type="inferred from homology"/>
<protein>
    <submittedName>
        <fullName evidence="9">CoA pyrophosphatase</fullName>
    </submittedName>
</protein>
<dbReference type="GO" id="GO:0030145">
    <property type="term" value="F:manganese ion binding"/>
    <property type="evidence" value="ECO:0007669"/>
    <property type="project" value="InterPro"/>
</dbReference>
<evidence type="ECO:0000256" key="2">
    <source>
        <dbReference type="ARBA" id="ARBA00001946"/>
    </source>
</evidence>
<evidence type="ECO:0000256" key="5">
    <source>
        <dbReference type="ARBA" id="ARBA00022801"/>
    </source>
</evidence>
<evidence type="ECO:0000313" key="10">
    <source>
        <dbReference type="Proteomes" id="UP000609121"/>
    </source>
</evidence>
<dbReference type="InterPro" id="IPR000059">
    <property type="entry name" value="NUDIX_hydrolase_NudL_CS"/>
</dbReference>
<name>A0A8J6Z8B6_9RHOB</name>
<dbReference type="PROSITE" id="PS51462">
    <property type="entry name" value="NUDIX"/>
    <property type="match status" value="1"/>
</dbReference>
<comment type="cofactor">
    <cofactor evidence="2">
        <name>Mg(2+)</name>
        <dbReference type="ChEBI" id="CHEBI:18420"/>
    </cofactor>
</comment>
<organism evidence="9 10">
    <name type="scientific">Mangrovicoccus algicola</name>
    <dbReference type="NCBI Taxonomy" id="2771008"/>
    <lineage>
        <taxon>Bacteria</taxon>
        <taxon>Pseudomonadati</taxon>
        <taxon>Pseudomonadota</taxon>
        <taxon>Alphaproteobacteria</taxon>
        <taxon>Rhodobacterales</taxon>
        <taxon>Paracoccaceae</taxon>
        <taxon>Mangrovicoccus</taxon>
    </lineage>
</organism>
<evidence type="ECO:0000313" key="9">
    <source>
        <dbReference type="EMBL" id="MBE3638240.1"/>
    </source>
</evidence>
<keyword evidence="10" id="KW-1185">Reference proteome</keyword>
<evidence type="ECO:0000256" key="6">
    <source>
        <dbReference type="ARBA" id="ARBA00022842"/>
    </source>
</evidence>
<reference evidence="9" key="1">
    <citation type="submission" date="2020-09" db="EMBL/GenBank/DDBJ databases">
        <title>A novel bacterium of genus Mangrovicoccus, isolated from South China Sea.</title>
        <authorList>
            <person name="Huang H."/>
            <person name="Mo K."/>
            <person name="Hu Y."/>
        </authorList>
    </citation>
    <scope>NUCLEOTIDE SEQUENCE</scope>
    <source>
        <strain evidence="9">HB182678</strain>
    </source>
</reference>